<evidence type="ECO:0000313" key="2">
    <source>
        <dbReference type="EMBL" id="GCE20023.1"/>
    </source>
</evidence>
<dbReference type="PANTHER" id="PTHR37817:SF1">
    <property type="entry name" value="N-ACETYLTRANSFERASE EIS"/>
    <property type="match status" value="1"/>
</dbReference>
<comment type="caution">
    <text evidence="2">The sequence shown here is derived from an EMBL/GenBank/DDBJ whole genome shotgun (WGS) entry which is preliminary data.</text>
</comment>
<dbReference type="AlphaFoldDB" id="A0A402ALP2"/>
<reference evidence="3" key="1">
    <citation type="submission" date="2018-12" db="EMBL/GenBank/DDBJ databases">
        <title>Tengunoibacter tsumagoiensis gen. nov., sp. nov., Dictyobacter kobayashii sp. nov., D. alpinus sp. nov., and D. joshuensis sp. nov. and description of Dictyobacteraceae fam. nov. within the order Ktedonobacterales isolated from Tengu-no-mugimeshi.</title>
        <authorList>
            <person name="Wang C.M."/>
            <person name="Zheng Y."/>
            <person name="Sakai Y."/>
            <person name="Toyoda A."/>
            <person name="Minakuchi Y."/>
            <person name="Abe K."/>
            <person name="Yokota A."/>
            <person name="Yabe S."/>
        </authorList>
    </citation>
    <scope>NUCLEOTIDE SEQUENCE [LARGE SCALE GENOMIC DNA]</scope>
    <source>
        <strain evidence="3">Uno11</strain>
    </source>
</reference>
<keyword evidence="3" id="KW-1185">Reference proteome</keyword>
<dbReference type="SUPFAM" id="SSF55729">
    <property type="entry name" value="Acyl-CoA N-acyltransferases (Nat)"/>
    <property type="match status" value="1"/>
</dbReference>
<dbReference type="Gene3D" id="3.40.630.30">
    <property type="match status" value="1"/>
</dbReference>
<dbReference type="PANTHER" id="PTHR37817">
    <property type="entry name" value="N-ACETYLTRANSFERASE EIS"/>
    <property type="match status" value="1"/>
</dbReference>
<dbReference type="InterPro" id="IPR000182">
    <property type="entry name" value="GNAT_dom"/>
</dbReference>
<dbReference type="PROSITE" id="PS51186">
    <property type="entry name" value="GNAT"/>
    <property type="match status" value="1"/>
</dbReference>
<dbReference type="GO" id="GO:0034069">
    <property type="term" value="F:aminoglycoside N-acetyltransferase activity"/>
    <property type="evidence" value="ECO:0007669"/>
    <property type="project" value="TreeGrafter"/>
</dbReference>
<dbReference type="CDD" id="cd04301">
    <property type="entry name" value="NAT_SF"/>
    <property type="match status" value="1"/>
</dbReference>
<dbReference type="RefSeq" id="WP_126551783.1">
    <property type="nucleotide sequence ID" value="NZ_BIFS01000001.1"/>
</dbReference>
<proteinExistence type="predicted"/>
<gene>
    <name evidence="2" type="ORF">KDK_38230</name>
</gene>
<accession>A0A402ALP2</accession>
<evidence type="ECO:0000313" key="3">
    <source>
        <dbReference type="Proteomes" id="UP000287188"/>
    </source>
</evidence>
<dbReference type="Pfam" id="PF13527">
    <property type="entry name" value="Acetyltransf_9"/>
    <property type="match status" value="1"/>
</dbReference>
<dbReference type="InterPro" id="IPR051554">
    <property type="entry name" value="Acetyltransferase_Eis"/>
</dbReference>
<evidence type="ECO:0000259" key="1">
    <source>
        <dbReference type="PROSITE" id="PS51186"/>
    </source>
</evidence>
<dbReference type="Proteomes" id="UP000287188">
    <property type="component" value="Unassembled WGS sequence"/>
</dbReference>
<sequence>MTTTTIRQLQRDEIPEITRLLTSYAFRSTPSLPERATWQQEMAYLDEATHFAVFADKQPVASAASSPIIQNIRGQFYPGGGLWAVTTHPAGRRKGYARAMLTALLARLHEDGCAISVLYPFRESFYTRLGYTAFQQPKVVRFSPVGLQPLLKKELDGMWNW</sequence>
<feature type="domain" description="N-acetyltransferase" evidence="1">
    <location>
        <begin position="4"/>
        <end position="156"/>
    </location>
</feature>
<organism evidence="2 3">
    <name type="scientific">Dictyobacter kobayashii</name>
    <dbReference type="NCBI Taxonomy" id="2014872"/>
    <lineage>
        <taxon>Bacteria</taxon>
        <taxon>Bacillati</taxon>
        <taxon>Chloroflexota</taxon>
        <taxon>Ktedonobacteria</taxon>
        <taxon>Ktedonobacterales</taxon>
        <taxon>Dictyobacteraceae</taxon>
        <taxon>Dictyobacter</taxon>
    </lineage>
</organism>
<name>A0A402ALP2_9CHLR</name>
<dbReference type="OrthoDB" id="9768284at2"/>
<dbReference type="EMBL" id="BIFS01000001">
    <property type="protein sequence ID" value="GCE20023.1"/>
    <property type="molecule type" value="Genomic_DNA"/>
</dbReference>
<dbReference type="InterPro" id="IPR016181">
    <property type="entry name" value="Acyl_CoA_acyltransferase"/>
</dbReference>
<dbReference type="GO" id="GO:0030649">
    <property type="term" value="P:aminoglycoside antibiotic catabolic process"/>
    <property type="evidence" value="ECO:0007669"/>
    <property type="project" value="TreeGrafter"/>
</dbReference>
<protein>
    <recommendedName>
        <fullName evidence="1">N-acetyltransferase domain-containing protein</fullName>
    </recommendedName>
</protein>